<evidence type="ECO:0000313" key="4">
    <source>
        <dbReference type="Proteomes" id="UP000232638"/>
    </source>
</evidence>
<accession>A0A2K8UDI5</accession>
<name>A0A2K8UDI5_9GAMM</name>
<dbReference type="Pfam" id="PF18602">
    <property type="entry name" value="Rap1a"/>
    <property type="match status" value="1"/>
</dbReference>
<protein>
    <recommendedName>
        <fullName evidence="2">Rap1a immunity protein domain-containing protein</fullName>
    </recommendedName>
</protein>
<keyword evidence="4" id="KW-1185">Reference proteome</keyword>
<sequence length="133" mass="13826">MISKRVAINAGLAALLTLGLGHRAAAVENADFRFDTTKGLYGICSVPADAAEYPPARQACRAFIEAVAQYHDAVSKPGKLKRLVCFPPNATIEDGVTAFNAWAAAKAGDAQAMGAPPVLGLLRALAAKYPCKG</sequence>
<gene>
    <name evidence="3" type="ORF">THSYN_23535</name>
</gene>
<dbReference type="OrthoDB" id="5770176at2"/>
<dbReference type="AlphaFoldDB" id="A0A2K8UDI5"/>
<evidence type="ECO:0000256" key="1">
    <source>
        <dbReference type="SAM" id="SignalP"/>
    </source>
</evidence>
<proteinExistence type="predicted"/>
<dbReference type="KEGG" id="tsy:THSYN_23535"/>
<dbReference type="InterPro" id="IPR041238">
    <property type="entry name" value="Rap1a"/>
</dbReference>
<dbReference type="Proteomes" id="UP000232638">
    <property type="component" value="Chromosome"/>
</dbReference>
<feature type="chain" id="PRO_5014888159" description="Rap1a immunity protein domain-containing protein" evidence="1">
    <location>
        <begin position="26"/>
        <end position="133"/>
    </location>
</feature>
<dbReference type="EMBL" id="CP020370">
    <property type="protein sequence ID" value="AUB83626.1"/>
    <property type="molecule type" value="Genomic_DNA"/>
</dbReference>
<reference evidence="3 4" key="1">
    <citation type="submission" date="2017-03" db="EMBL/GenBank/DDBJ databases">
        <title>Complete genome sequence of Candidatus 'Thiodictyon syntrophicum' sp. nov. strain Cad16T, a photolithoautotroph purple sulfur bacterium isolated from an alpine meromictic lake.</title>
        <authorList>
            <person name="Luedin S.M."/>
            <person name="Pothier J.F."/>
            <person name="Danza F."/>
            <person name="Storelli N."/>
            <person name="Wittwer M."/>
            <person name="Tonolla M."/>
        </authorList>
    </citation>
    <scope>NUCLEOTIDE SEQUENCE [LARGE SCALE GENOMIC DNA]</scope>
    <source>
        <strain evidence="3 4">Cad16T</strain>
    </source>
</reference>
<evidence type="ECO:0000259" key="2">
    <source>
        <dbReference type="Pfam" id="PF18602"/>
    </source>
</evidence>
<dbReference type="RefSeq" id="WP_100921308.1">
    <property type="nucleotide sequence ID" value="NZ_CP020370.1"/>
</dbReference>
<feature type="domain" description="Rap1a immunity protein" evidence="2">
    <location>
        <begin position="36"/>
        <end position="131"/>
    </location>
</feature>
<feature type="signal peptide" evidence="1">
    <location>
        <begin position="1"/>
        <end position="25"/>
    </location>
</feature>
<evidence type="ECO:0000313" key="3">
    <source>
        <dbReference type="EMBL" id="AUB83626.1"/>
    </source>
</evidence>
<organism evidence="3 4">
    <name type="scientific">Candidatus Thiodictyon syntrophicum</name>
    <dbReference type="NCBI Taxonomy" id="1166950"/>
    <lineage>
        <taxon>Bacteria</taxon>
        <taxon>Pseudomonadati</taxon>
        <taxon>Pseudomonadota</taxon>
        <taxon>Gammaproteobacteria</taxon>
        <taxon>Chromatiales</taxon>
        <taxon>Chromatiaceae</taxon>
        <taxon>Thiodictyon</taxon>
    </lineage>
</organism>
<keyword evidence="1" id="KW-0732">Signal</keyword>